<gene>
    <name evidence="5" type="ORF">AUP69_06470</name>
</gene>
<dbReference type="Pfam" id="PF13193">
    <property type="entry name" value="AMP-binding_C"/>
    <property type="match status" value="1"/>
</dbReference>
<evidence type="ECO:0000313" key="5">
    <source>
        <dbReference type="EMBL" id="OKX82531.1"/>
    </source>
</evidence>
<dbReference type="EMBL" id="LOQT01000015">
    <property type="protein sequence ID" value="OKX82531.1"/>
    <property type="molecule type" value="Genomic_DNA"/>
</dbReference>
<dbReference type="SUPFAM" id="SSF56801">
    <property type="entry name" value="Acetyl-CoA synthetase-like"/>
    <property type="match status" value="1"/>
</dbReference>
<keyword evidence="2" id="KW-0436">Ligase</keyword>
<dbReference type="InterPro" id="IPR042099">
    <property type="entry name" value="ANL_N_sf"/>
</dbReference>
<dbReference type="PANTHER" id="PTHR43201:SF5">
    <property type="entry name" value="MEDIUM-CHAIN ACYL-COA LIGASE ACSF2, MITOCHONDRIAL"/>
    <property type="match status" value="1"/>
</dbReference>
<dbReference type="Gene3D" id="3.40.50.12780">
    <property type="entry name" value="N-terminal domain of ligase-like"/>
    <property type="match status" value="1"/>
</dbReference>
<dbReference type="InterPro" id="IPR025110">
    <property type="entry name" value="AMP-bd_C"/>
</dbReference>
<dbReference type="RefSeq" id="WP_074469769.1">
    <property type="nucleotide sequence ID" value="NZ_LHDK01000007.1"/>
</dbReference>
<accession>A0AB36IKA8</accession>
<dbReference type="Pfam" id="PF00501">
    <property type="entry name" value="AMP-binding"/>
    <property type="match status" value="1"/>
</dbReference>
<comment type="caution">
    <text evidence="5">The sequence shown here is derived from an EMBL/GenBank/DDBJ whole genome shotgun (WGS) entry which is preliminary data.</text>
</comment>
<feature type="domain" description="AMP-dependent synthetase/ligase" evidence="3">
    <location>
        <begin position="50"/>
        <end position="443"/>
    </location>
</feature>
<evidence type="ECO:0000259" key="3">
    <source>
        <dbReference type="Pfam" id="PF00501"/>
    </source>
</evidence>
<dbReference type="InterPro" id="IPR045851">
    <property type="entry name" value="AMP-bd_C_sf"/>
</dbReference>
<dbReference type="AlphaFoldDB" id="A0AB36IKA8"/>
<evidence type="ECO:0000313" key="6">
    <source>
        <dbReference type="Proteomes" id="UP000186091"/>
    </source>
</evidence>
<evidence type="ECO:0000259" key="4">
    <source>
        <dbReference type="Pfam" id="PF13193"/>
    </source>
</evidence>
<proteinExistence type="inferred from homology"/>
<evidence type="ECO:0000256" key="2">
    <source>
        <dbReference type="ARBA" id="ARBA00022598"/>
    </source>
</evidence>
<comment type="similarity">
    <text evidence="1">Belongs to the ATP-dependent AMP-binding enzyme family.</text>
</comment>
<dbReference type="InterPro" id="IPR020845">
    <property type="entry name" value="AMP-binding_CS"/>
</dbReference>
<dbReference type="Gene3D" id="3.30.300.30">
    <property type="match status" value="1"/>
</dbReference>
<dbReference type="InterPro" id="IPR000873">
    <property type="entry name" value="AMP-dep_synth/lig_dom"/>
</dbReference>
<reference evidence="5 6" key="1">
    <citation type="submission" date="2015-12" db="EMBL/GenBank/DDBJ databases">
        <title>Genome sequence of Corynebacterium AS 1.542.</title>
        <authorList>
            <person name="Yang J."/>
            <person name="Yang S."/>
        </authorList>
    </citation>
    <scope>NUCLEOTIDE SEQUENCE [LARGE SCALE GENOMIC DNA]</scope>
    <source>
        <strain evidence="5 6">AS 1.542</strain>
    </source>
</reference>
<name>A0AB36IKA8_CORGT</name>
<dbReference type="PANTHER" id="PTHR43201">
    <property type="entry name" value="ACYL-COA SYNTHETASE"/>
    <property type="match status" value="1"/>
</dbReference>
<evidence type="ECO:0000256" key="1">
    <source>
        <dbReference type="ARBA" id="ARBA00006432"/>
    </source>
</evidence>
<organism evidence="5 6">
    <name type="scientific">Corynebacterium glutamicum</name>
    <name type="common">Brevibacterium saccharolyticum</name>
    <dbReference type="NCBI Taxonomy" id="1718"/>
    <lineage>
        <taxon>Bacteria</taxon>
        <taxon>Bacillati</taxon>
        <taxon>Actinomycetota</taxon>
        <taxon>Actinomycetes</taxon>
        <taxon>Mycobacteriales</taxon>
        <taxon>Corynebacteriaceae</taxon>
        <taxon>Corynebacterium</taxon>
    </lineage>
</organism>
<dbReference type="PROSITE" id="PS00455">
    <property type="entry name" value="AMP_BINDING"/>
    <property type="match status" value="1"/>
</dbReference>
<sequence>MAVTFSPNQFLEETEVQLAQIRELQKRIWPKHVPRDFPEELKGKSFVDIFRQSVLKYPKRTAIEFYGTSITYAQLDAWSSAFAAWLQQHEVEQGDRVGLYLPNCPQFIVFMLGTLKAGLVHVPINPMFKQSELEHEANDAQIKVLISADYLSEIVKDSALDSVTHSVFVDIQELVPAQPTIPVPKSFNTETSDKVPESSWTELTSAIGFSPVEINSESTAALNYTGGTTGVPKGCMHTHQSMVVAGHNCAIAWGIIGPEAQENEVVIAFTPIFWISGENNGILAPLFAGATIVLMSRWDAKAALIAIEKYQVTAMSGVVESYLELLEKSHDANQQLGSLRHLRAMSFSRRLSIDIRRDWEKETGGNSVLRESSFGMTESHTSNTFTTGLEVDDFDLNSEPVFVGLPMPGTDFIIVDPTSKIPVPLGEPGEIALCSPSNFQGYWKMPDANTSTLFEGWVFTGDTGKLSADGALHYLGRQKEMLKVNGMSVFPSEVEVLLSRNPEIESVAVVGHADSHTGQSVHAFVTVYPESETSSEQLEEWARKSMATYKVPQIHILPELPKTATGKIRKADLPEPVTTTK</sequence>
<dbReference type="GO" id="GO:0031956">
    <property type="term" value="F:medium-chain fatty acid-CoA ligase activity"/>
    <property type="evidence" value="ECO:0007669"/>
    <property type="project" value="TreeGrafter"/>
</dbReference>
<feature type="domain" description="AMP-binding enzyme C-terminal" evidence="4">
    <location>
        <begin position="493"/>
        <end position="567"/>
    </location>
</feature>
<protein>
    <submittedName>
        <fullName evidence="5">Acyl-CoA synthetase</fullName>
    </submittedName>
</protein>
<dbReference type="Proteomes" id="UP000186091">
    <property type="component" value="Unassembled WGS sequence"/>
</dbReference>
<dbReference type="GO" id="GO:0006631">
    <property type="term" value="P:fatty acid metabolic process"/>
    <property type="evidence" value="ECO:0007669"/>
    <property type="project" value="TreeGrafter"/>
</dbReference>